<keyword evidence="4 5" id="KW-0472">Membrane</keyword>
<dbReference type="AlphaFoldDB" id="A0AAN5CQW6"/>
<keyword evidence="3 5" id="KW-1133">Transmembrane helix</keyword>
<dbReference type="InterPro" id="IPR038050">
    <property type="entry name" value="Neuro_actylchol_rec"/>
</dbReference>
<dbReference type="InterPro" id="IPR006202">
    <property type="entry name" value="Neur_chan_lig-bd"/>
</dbReference>
<dbReference type="InterPro" id="IPR036734">
    <property type="entry name" value="Neur_chan_lig-bd_sf"/>
</dbReference>
<keyword evidence="2 5" id="KW-0812">Transmembrane</keyword>
<dbReference type="GO" id="GO:0016020">
    <property type="term" value="C:membrane"/>
    <property type="evidence" value="ECO:0007669"/>
    <property type="project" value="UniProtKB-SubCell"/>
</dbReference>
<proteinExistence type="predicted"/>
<feature type="transmembrane region" description="Helical" evidence="5">
    <location>
        <begin position="300"/>
        <end position="320"/>
    </location>
</feature>
<dbReference type="GO" id="GO:0005230">
    <property type="term" value="F:extracellular ligand-gated monoatomic ion channel activity"/>
    <property type="evidence" value="ECO:0007669"/>
    <property type="project" value="InterPro"/>
</dbReference>
<dbReference type="Gene3D" id="1.20.58.390">
    <property type="entry name" value="Neurotransmitter-gated ion-channel transmembrane domain"/>
    <property type="match status" value="1"/>
</dbReference>
<feature type="non-terminal residue" evidence="7">
    <location>
        <position position="337"/>
    </location>
</feature>
<evidence type="ECO:0000256" key="5">
    <source>
        <dbReference type="SAM" id="Phobius"/>
    </source>
</evidence>
<dbReference type="EMBL" id="BTRK01000004">
    <property type="protein sequence ID" value="GMR48935.1"/>
    <property type="molecule type" value="Genomic_DNA"/>
</dbReference>
<dbReference type="InterPro" id="IPR036719">
    <property type="entry name" value="Neuro-gated_channel_TM_sf"/>
</dbReference>
<evidence type="ECO:0000256" key="4">
    <source>
        <dbReference type="ARBA" id="ARBA00023136"/>
    </source>
</evidence>
<dbReference type="InterPro" id="IPR006201">
    <property type="entry name" value="Neur_channel"/>
</dbReference>
<dbReference type="Gene3D" id="2.70.170.10">
    <property type="entry name" value="Neurotransmitter-gated ion-channel ligand-binding domain"/>
    <property type="match status" value="1"/>
</dbReference>
<dbReference type="SUPFAM" id="SSF90112">
    <property type="entry name" value="Neurotransmitter-gated ion-channel transmembrane pore"/>
    <property type="match status" value="1"/>
</dbReference>
<evidence type="ECO:0000256" key="1">
    <source>
        <dbReference type="ARBA" id="ARBA00004141"/>
    </source>
</evidence>
<sequence>LLLLLPLLVLAQTDDFDDYWKVMEQLQSKLLKNYGNTISPYNTRSANFTWNNNGSTTTVTLMRSRLLSVQEREQQFSTATGAIMEWIDPRLRWNPADFHNIEHLYIRRSRVWMPEAVPCESTAVAPVSLFDSSNVKIYPNGQVISLVYFFATHNCEIKAGNFPFDINHCTICFSLRGTYGEELMLRGMIVPEPDLFGTGEFDYEVFKAKPVLGVSYYNGEASISTVIYPFVITRQPQFWVCLIILPTFFIGMLVLIGIFFGEDSTSLNGLVELGLTGMMSLTVIVGILNDSIAKSKDLSALGRFVFFDIIIVVAIITILFTQKLRRKLNKVSEQRLK</sequence>
<feature type="transmembrane region" description="Helical" evidence="5">
    <location>
        <begin position="267"/>
        <end position="288"/>
    </location>
</feature>
<dbReference type="CDD" id="cd18989">
    <property type="entry name" value="LGIC_ECD_cation"/>
    <property type="match status" value="1"/>
</dbReference>
<comment type="subcellular location">
    <subcellularLocation>
        <location evidence="1">Membrane</location>
        <topology evidence="1">Multi-pass membrane protein</topology>
    </subcellularLocation>
</comment>
<comment type="caution">
    <text evidence="7">The sequence shown here is derived from an EMBL/GenBank/DDBJ whole genome shotgun (WGS) entry which is preliminary data.</text>
</comment>
<dbReference type="GO" id="GO:0004888">
    <property type="term" value="F:transmembrane signaling receptor activity"/>
    <property type="evidence" value="ECO:0007669"/>
    <property type="project" value="InterPro"/>
</dbReference>
<evidence type="ECO:0000313" key="7">
    <source>
        <dbReference type="EMBL" id="GMR48935.1"/>
    </source>
</evidence>
<feature type="transmembrane region" description="Helical" evidence="5">
    <location>
        <begin position="237"/>
        <end position="260"/>
    </location>
</feature>
<evidence type="ECO:0000313" key="8">
    <source>
        <dbReference type="Proteomes" id="UP001328107"/>
    </source>
</evidence>
<dbReference type="PANTHER" id="PTHR18945">
    <property type="entry name" value="NEUROTRANSMITTER GATED ION CHANNEL"/>
    <property type="match status" value="1"/>
</dbReference>
<organism evidence="7 8">
    <name type="scientific">Pristionchus mayeri</name>
    <dbReference type="NCBI Taxonomy" id="1317129"/>
    <lineage>
        <taxon>Eukaryota</taxon>
        <taxon>Metazoa</taxon>
        <taxon>Ecdysozoa</taxon>
        <taxon>Nematoda</taxon>
        <taxon>Chromadorea</taxon>
        <taxon>Rhabditida</taxon>
        <taxon>Rhabditina</taxon>
        <taxon>Diplogasteromorpha</taxon>
        <taxon>Diplogasteroidea</taxon>
        <taxon>Neodiplogasteridae</taxon>
        <taxon>Pristionchus</taxon>
    </lineage>
</organism>
<gene>
    <name evidence="7" type="ORF">PMAYCL1PPCAC_19130</name>
</gene>
<dbReference type="Proteomes" id="UP001328107">
    <property type="component" value="Unassembled WGS sequence"/>
</dbReference>
<dbReference type="SUPFAM" id="SSF63712">
    <property type="entry name" value="Nicotinic receptor ligand binding domain-like"/>
    <property type="match status" value="1"/>
</dbReference>
<keyword evidence="8" id="KW-1185">Reference proteome</keyword>
<reference evidence="8" key="1">
    <citation type="submission" date="2022-10" db="EMBL/GenBank/DDBJ databases">
        <title>Genome assembly of Pristionchus species.</title>
        <authorList>
            <person name="Yoshida K."/>
            <person name="Sommer R.J."/>
        </authorList>
    </citation>
    <scope>NUCLEOTIDE SEQUENCE [LARGE SCALE GENOMIC DNA]</scope>
    <source>
        <strain evidence="8">RS5460</strain>
    </source>
</reference>
<accession>A0AAN5CQW6</accession>
<evidence type="ECO:0000256" key="2">
    <source>
        <dbReference type="ARBA" id="ARBA00022692"/>
    </source>
</evidence>
<name>A0AAN5CQW6_9BILA</name>
<evidence type="ECO:0000256" key="3">
    <source>
        <dbReference type="ARBA" id="ARBA00022989"/>
    </source>
</evidence>
<protein>
    <recommendedName>
        <fullName evidence="6">Neurotransmitter-gated ion-channel ligand-binding domain-containing protein</fullName>
    </recommendedName>
</protein>
<evidence type="ECO:0000259" key="6">
    <source>
        <dbReference type="Pfam" id="PF02931"/>
    </source>
</evidence>
<dbReference type="Pfam" id="PF02931">
    <property type="entry name" value="Neur_chan_LBD"/>
    <property type="match status" value="1"/>
</dbReference>
<feature type="domain" description="Neurotransmitter-gated ion-channel ligand-binding" evidence="6">
    <location>
        <begin position="25"/>
        <end position="186"/>
    </location>
</feature>
<feature type="non-terminal residue" evidence="7">
    <location>
        <position position="1"/>
    </location>
</feature>